<keyword evidence="4" id="KW-0804">Transcription</keyword>
<dbReference type="Pfam" id="PF04542">
    <property type="entry name" value="Sigma70_r2"/>
    <property type="match status" value="1"/>
</dbReference>
<dbReference type="Gene3D" id="1.10.1740.10">
    <property type="match status" value="1"/>
</dbReference>
<gene>
    <name evidence="6" type="ORF">HNR67_003711</name>
</gene>
<dbReference type="InterPro" id="IPR014284">
    <property type="entry name" value="RNA_pol_sigma-70_dom"/>
</dbReference>
<feature type="domain" description="RNA polymerase sigma-70 region 2" evidence="5">
    <location>
        <begin position="21"/>
        <end position="81"/>
    </location>
</feature>
<dbReference type="GO" id="GO:0016987">
    <property type="term" value="F:sigma factor activity"/>
    <property type="evidence" value="ECO:0007669"/>
    <property type="project" value="UniProtKB-KW"/>
</dbReference>
<dbReference type="GO" id="GO:0006352">
    <property type="term" value="P:DNA-templated transcription initiation"/>
    <property type="evidence" value="ECO:0007669"/>
    <property type="project" value="InterPro"/>
</dbReference>
<sequence length="174" mass="19676">MRNASPPAMSFSAADWGQCVRLRPELVRLATRRGAGDDAEDLVHEAFIRTAAHPDLDRSRLRPFLMTVVKRLCVDHLRRQSVANRIFDHPMLAPVTGAGVAEAVTDRMHAHWMLDQPDLLAEADRKVLMLLADGRSYREVGERLRISELAVEQAARAGRRRIRRKIGQVEPAER</sequence>
<evidence type="ECO:0000313" key="6">
    <source>
        <dbReference type="EMBL" id="MBB4677593.1"/>
    </source>
</evidence>
<name>A0A7W7CAK4_9PSEU</name>
<dbReference type="InterPro" id="IPR036388">
    <property type="entry name" value="WH-like_DNA-bd_sf"/>
</dbReference>
<protein>
    <submittedName>
        <fullName evidence="6">RNA polymerase sigma-70 factor (ECF subfamily)</fullName>
    </submittedName>
</protein>
<dbReference type="InterPro" id="IPR039425">
    <property type="entry name" value="RNA_pol_sigma-70-like"/>
</dbReference>
<dbReference type="InterPro" id="IPR007627">
    <property type="entry name" value="RNA_pol_sigma70_r2"/>
</dbReference>
<evidence type="ECO:0000259" key="5">
    <source>
        <dbReference type="Pfam" id="PF04542"/>
    </source>
</evidence>
<dbReference type="InterPro" id="IPR013324">
    <property type="entry name" value="RNA_pol_sigma_r3/r4-like"/>
</dbReference>
<keyword evidence="7" id="KW-1185">Reference proteome</keyword>
<accession>A0A7W7CAK4</accession>
<dbReference type="PANTHER" id="PTHR43133">
    <property type="entry name" value="RNA POLYMERASE ECF-TYPE SIGMA FACTO"/>
    <property type="match status" value="1"/>
</dbReference>
<dbReference type="SUPFAM" id="SSF88659">
    <property type="entry name" value="Sigma3 and sigma4 domains of RNA polymerase sigma factors"/>
    <property type="match status" value="1"/>
</dbReference>
<comment type="caution">
    <text evidence="6">The sequence shown here is derived from an EMBL/GenBank/DDBJ whole genome shotgun (WGS) entry which is preliminary data.</text>
</comment>
<dbReference type="InterPro" id="IPR013325">
    <property type="entry name" value="RNA_pol_sigma_r2"/>
</dbReference>
<dbReference type="PANTHER" id="PTHR43133:SF25">
    <property type="entry name" value="RNA POLYMERASE SIGMA FACTOR RFAY-RELATED"/>
    <property type="match status" value="1"/>
</dbReference>
<reference evidence="6 7" key="1">
    <citation type="submission" date="2020-08" db="EMBL/GenBank/DDBJ databases">
        <title>Sequencing the genomes of 1000 actinobacteria strains.</title>
        <authorList>
            <person name="Klenk H.-P."/>
        </authorList>
    </citation>
    <scope>NUCLEOTIDE SEQUENCE [LARGE SCALE GENOMIC DNA]</scope>
    <source>
        <strain evidence="6 7">DSM 44230</strain>
    </source>
</reference>
<comment type="similarity">
    <text evidence="1">Belongs to the sigma-70 factor family. ECF subfamily.</text>
</comment>
<organism evidence="6 7">
    <name type="scientific">Crossiella cryophila</name>
    <dbReference type="NCBI Taxonomy" id="43355"/>
    <lineage>
        <taxon>Bacteria</taxon>
        <taxon>Bacillati</taxon>
        <taxon>Actinomycetota</taxon>
        <taxon>Actinomycetes</taxon>
        <taxon>Pseudonocardiales</taxon>
        <taxon>Pseudonocardiaceae</taxon>
        <taxon>Crossiella</taxon>
    </lineage>
</organism>
<dbReference type="Proteomes" id="UP000533598">
    <property type="component" value="Unassembled WGS sequence"/>
</dbReference>
<dbReference type="EMBL" id="JACHMH010000001">
    <property type="protein sequence ID" value="MBB4677593.1"/>
    <property type="molecule type" value="Genomic_DNA"/>
</dbReference>
<proteinExistence type="inferred from homology"/>
<evidence type="ECO:0000256" key="4">
    <source>
        <dbReference type="ARBA" id="ARBA00023163"/>
    </source>
</evidence>
<dbReference type="AlphaFoldDB" id="A0A7W7CAK4"/>
<evidence type="ECO:0000256" key="1">
    <source>
        <dbReference type="ARBA" id="ARBA00010641"/>
    </source>
</evidence>
<keyword evidence="2" id="KW-0805">Transcription regulation</keyword>
<evidence type="ECO:0000313" key="7">
    <source>
        <dbReference type="Proteomes" id="UP000533598"/>
    </source>
</evidence>
<dbReference type="Gene3D" id="1.10.10.10">
    <property type="entry name" value="Winged helix-like DNA-binding domain superfamily/Winged helix DNA-binding domain"/>
    <property type="match status" value="1"/>
</dbReference>
<dbReference type="NCBIfam" id="TIGR02937">
    <property type="entry name" value="sigma70-ECF"/>
    <property type="match status" value="1"/>
</dbReference>
<evidence type="ECO:0000256" key="2">
    <source>
        <dbReference type="ARBA" id="ARBA00023015"/>
    </source>
</evidence>
<dbReference type="SUPFAM" id="SSF88946">
    <property type="entry name" value="Sigma2 domain of RNA polymerase sigma factors"/>
    <property type="match status" value="1"/>
</dbReference>
<dbReference type="RefSeq" id="WP_185003519.1">
    <property type="nucleotide sequence ID" value="NZ_BAAAUI010000023.1"/>
</dbReference>
<keyword evidence="3" id="KW-0731">Sigma factor</keyword>
<evidence type="ECO:0000256" key="3">
    <source>
        <dbReference type="ARBA" id="ARBA00023082"/>
    </source>
</evidence>